<dbReference type="EMBL" id="CAJNNW010028263">
    <property type="protein sequence ID" value="CAE8695427.1"/>
    <property type="molecule type" value="Genomic_DNA"/>
</dbReference>
<dbReference type="Proteomes" id="UP000626109">
    <property type="component" value="Unassembled WGS sequence"/>
</dbReference>
<comment type="caution">
    <text evidence="1">The sequence shown here is derived from an EMBL/GenBank/DDBJ whole genome shotgun (WGS) entry which is preliminary data.</text>
</comment>
<proteinExistence type="predicted"/>
<gene>
    <name evidence="1" type="ORF">PGLA2088_LOCUS29334</name>
</gene>
<evidence type="ECO:0000313" key="2">
    <source>
        <dbReference type="Proteomes" id="UP000626109"/>
    </source>
</evidence>
<name>A0A813K6M5_POLGL</name>
<reference evidence="1" key="1">
    <citation type="submission" date="2021-02" db="EMBL/GenBank/DDBJ databases">
        <authorList>
            <person name="Dougan E. K."/>
            <person name="Rhodes N."/>
            <person name="Thang M."/>
            <person name="Chan C."/>
        </authorList>
    </citation>
    <scope>NUCLEOTIDE SEQUENCE</scope>
</reference>
<feature type="non-terminal residue" evidence="1">
    <location>
        <position position="153"/>
    </location>
</feature>
<accession>A0A813K6M5</accession>
<evidence type="ECO:0000313" key="1">
    <source>
        <dbReference type="EMBL" id="CAE8695427.1"/>
    </source>
</evidence>
<organism evidence="1 2">
    <name type="scientific">Polarella glacialis</name>
    <name type="common">Dinoflagellate</name>
    <dbReference type="NCBI Taxonomy" id="89957"/>
    <lineage>
        <taxon>Eukaryota</taxon>
        <taxon>Sar</taxon>
        <taxon>Alveolata</taxon>
        <taxon>Dinophyceae</taxon>
        <taxon>Suessiales</taxon>
        <taxon>Suessiaceae</taxon>
        <taxon>Polarella</taxon>
    </lineage>
</organism>
<sequence>MEVDLLAICSTSVGGLSGTAALDKTTLVHHHEKTTAGPMRPDGALASGNDMEVDLLAICSTSVGGLSGTAALDKTTLVHHHEKTTAGPMRPDGALASGNDMEEDLLAFFSTSIGGLWGPTTLDKADKDIRDVGRILVSLKKQAKAGASPSWWW</sequence>
<protein>
    <submittedName>
        <fullName evidence="1">Uncharacterized protein</fullName>
    </submittedName>
</protein>
<dbReference type="AlphaFoldDB" id="A0A813K6M5"/>